<dbReference type="Proteomes" id="UP000383932">
    <property type="component" value="Unassembled WGS sequence"/>
</dbReference>
<protein>
    <submittedName>
        <fullName evidence="2">Uncharacterized protein</fullName>
    </submittedName>
</protein>
<evidence type="ECO:0000256" key="1">
    <source>
        <dbReference type="SAM" id="MobiDB-lite"/>
    </source>
</evidence>
<evidence type="ECO:0000313" key="2">
    <source>
        <dbReference type="EMBL" id="KAB5590492.1"/>
    </source>
</evidence>
<proteinExistence type="predicted"/>
<comment type="caution">
    <text evidence="2">The sequence shown here is derived from an EMBL/GenBank/DDBJ whole genome shotgun (WGS) entry which is preliminary data.</text>
</comment>
<feature type="compositionally biased region" description="Basic and acidic residues" evidence="1">
    <location>
        <begin position="71"/>
        <end position="80"/>
    </location>
</feature>
<keyword evidence="3" id="KW-1185">Reference proteome</keyword>
<dbReference type="EMBL" id="SSOP01000166">
    <property type="protein sequence ID" value="KAB5590492.1"/>
    <property type="molecule type" value="Genomic_DNA"/>
</dbReference>
<gene>
    <name evidence="2" type="ORF">CTheo_6074</name>
</gene>
<evidence type="ECO:0000313" key="3">
    <source>
        <dbReference type="Proteomes" id="UP000383932"/>
    </source>
</evidence>
<dbReference type="AlphaFoldDB" id="A0A5N5QFG8"/>
<name>A0A5N5QFG8_9AGAM</name>
<accession>A0A5N5QFG8</accession>
<feature type="region of interest" description="Disordered" evidence="1">
    <location>
        <begin position="71"/>
        <end position="102"/>
    </location>
</feature>
<reference evidence="2 3" key="1">
    <citation type="journal article" date="2019" name="Fungal Biol. Biotechnol.">
        <title>Draft genome sequence of fastidious pathogen Ceratobasidium theobromae, which causes vascular-streak dieback in Theobroma cacao.</title>
        <authorList>
            <person name="Ali S.S."/>
            <person name="Asman A."/>
            <person name="Shao J."/>
            <person name="Firmansyah A.P."/>
            <person name="Susilo A.W."/>
            <person name="Rosmana A."/>
            <person name="McMahon P."/>
            <person name="Junaid M."/>
            <person name="Guest D."/>
            <person name="Kheng T.Y."/>
            <person name="Meinhardt L.W."/>
            <person name="Bailey B.A."/>
        </authorList>
    </citation>
    <scope>NUCLEOTIDE SEQUENCE [LARGE SCALE GENOMIC DNA]</scope>
    <source>
        <strain evidence="2 3">CT2</strain>
    </source>
</reference>
<organism evidence="2 3">
    <name type="scientific">Ceratobasidium theobromae</name>
    <dbReference type="NCBI Taxonomy" id="1582974"/>
    <lineage>
        <taxon>Eukaryota</taxon>
        <taxon>Fungi</taxon>
        <taxon>Dikarya</taxon>
        <taxon>Basidiomycota</taxon>
        <taxon>Agaricomycotina</taxon>
        <taxon>Agaricomycetes</taxon>
        <taxon>Cantharellales</taxon>
        <taxon>Ceratobasidiaceae</taxon>
        <taxon>Ceratobasidium</taxon>
    </lineage>
</organism>
<feature type="compositionally biased region" description="Polar residues" evidence="1">
    <location>
        <begin position="81"/>
        <end position="102"/>
    </location>
</feature>
<sequence length="141" mass="15309">MPLFNGLYKISTKPTNLFIKLSRNPDTLNVIEGIPLVAGPESSTVRIASSHGPADFLQTVVELYNVDGDRRRVDDPRDATKQIQASGSSNVNTDDNGLQNTGSRHRVVLDNWVRRHDWAVLGGARVDVCGAEALANSGRVS</sequence>